<organism evidence="2 3">
    <name type="scientific">Erythrobacter rubeus</name>
    <dbReference type="NCBI Taxonomy" id="2760803"/>
    <lineage>
        <taxon>Bacteria</taxon>
        <taxon>Pseudomonadati</taxon>
        <taxon>Pseudomonadota</taxon>
        <taxon>Alphaproteobacteria</taxon>
        <taxon>Sphingomonadales</taxon>
        <taxon>Erythrobacteraceae</taxon>
        <taxon>Erythrobacter/Porphyrobacter group</taxon>
        <taxon>Erythrobacter</taxon>
    </lineage>
</organism>
<evidence type="ECO:0000313" key="2">
    <source>
        <dbReference type="EMBL" id="MBD2843245.1"/>
    </source>
</evidence>
<feature type="region of interest" description="Disordered" evidence="1">
    <location>
        <begin position="207"/>
        <end position="281"/>
    </location>
</feature>
<proteinExistence type="predicted"/>
<evidence type="ECO:0000256" key="1">
    <source>
        <dbReference type="SAM" id="MobiDB-lite"/>
    </source>
</evidence>
<dbReference type="InterPro" id="IPR010421">
    <property type="entry name" value="TrcR"/>
</dbReference>
<gene>
    <name evidence="2" type="ORF">IB285_13365</name>
</gene>
<comment type="caution">
    <text evidence="2">The sequence shown here is derived from an EMBL/GenBank/DDBJ whole genome shotgun (WGS) entry which is preliminary data.</text>
</comment>
<reference evidence="2 3" key="1">
    <citation type="submission" date="2020-09" db="EMBL/GenBank/DDBJ databases">
        <authorList>
            <person name="Yoon J.-W."/>
        </authorList>
    </citation>
    <scope>NUCLEOTIDE SEQUENCE [LARGE SCALE GENOMIC DNA]</scope>
    <source>
        <strain evidence="2 3">KMU-140</strain>
    </source>
</reference>
<evidence type="ECO:0000313" key="3">
    <source>
        <dbReference type="Proteomes" id="UP000635384"/>
    </source>
</evidence>
<dbReference type="Proteomes" id="UP000635384">
    <property type="component" value="Unassembled WGS sequence"/>
</dbReference>
<accession>A0ABR8KV52</accession>
<protein>
    <submittedName>
        <fullName evidence="2">DUF1013 domain-containing protein</fullName>
    </submittedName>
</protein>
<feature type="compositionally biased region" description="Low complexity" evidence="1">
    <location>
        <begin position="213"/>
        <end position="229"/>
    </location>
</feature>
<sequence length="281" mass="30427">MAQAKPQPTPLMPHATATWLVDHTGLSFEQIAEFCGLHLLEVQAMADDLAGSKYTGRDPVHAGELTLEEIEKGQADENYSLKMHKAPVEVTRTKGPRYTPVSKRQDKPDGIAWILRNHPEVSDAQISKLIGTTRNTIGAIRERTHWNIQNIQPKDPVTLGLCSQRELDAVVAKAAKRAGITEEAPEAVEGADQRSDKDKLIEELQAEREENAKAAARAAQEAEAEAWLAAKREAEESGVAVEPNEAFAAATPAPSEIDDGAGETAQDAAESAPEDEDADKE</sequence>
<dbReference type="Pfam" id="PF06242">
    <property type="entry name" value="TrcR"/>
    <property type="match status" value="1"/>
</dbReference>
<dbReference type="EMBL" id="JACXLC010000001">
    <property type="protein sequence ID" value="MBD2843245.1"/>
    <property type="molecule type" value="Genomic_DNA"/>
</dbReference>
<name>A0ABR8KV52_9SPHN</name>
<feature type="compositionally biased region" description="Acidic residues" evidence="1">
    <location>
        <begin position="272"/>
        <end position="281"/>
    </location>
</feature>
<dbReference type="RefSeq" id="WP_190788625.1">
    <property type="nucleotide sequence ID" value="NZ_JACXLC010000001.1"/>
</dbReference>
<keyword evidence="3" id="KW-1185">Reference proteome</keyword>